<proteinExistence type="predicted"/>
<dbReference type="EMBL" id="GBRH01211606">
    <property type="protein sequence ID" value="JAD86289.1"/>
    <property type="molecule type" value="Transcribed_RNA"/>
</dbReference>
<dbReference type="AlphaFoldDB" id="A0A0A9DCI5"/>
<name>A0A0A9DCI5_ARUDO</name>
<evidence type="ECO:0000313" key="1">
    <source>
        <dbReference type="EMBL" id="JAD86289.1"/>
    </source>
</evidence>
<organism evidence="1">
    <name type="scientific">Arundo donax</name>
    <name type="common">Giant reed</name>
    <name type="synonym">Donax arundinaceus</name>
    <dbReference type="NCBI Taxonomy" id="35708"/>
    <lineage>
        <taxon>Eukaryota</taxon>
        <taxon>Viridiplantae</taxon>
        <taxon>Streptophyta</taxon>
        <taxon>Embryophyta</taxon>
        <taxon>Tracheophyta</taxon>
        <taxon>Spermatophyta</taxon>
        <taxon>Magnoliopsida</taxon>
        <taxon>Liliopsida</taxon>
        <taxon>Poales</taxon>
        <taxon>Poaceae</taxon>
        <taxon>PACMAD clade</taxon>
        <taxon>Arundinoideae</taxon>
        <taxon>Arundineae</taxon>
        <taxon>Arundo</taxon>
    </lineage>
</organism>
<reference evidence="1" key="2">
    <citation type="journal article" date="2015" name="Data Brief">
        <title>Shoot transcriptome of the giant reed, Arundo donax.</title>
        <authorList>
            <person name="Barrero R.A."/>
            <person name="Guerrero F.D."/>
            <person name="Moolhuijzen P."/>
            <person name="Goolsby J.A."/>
            <person name="Tidwell J."/>
            <person name="Bellgard S.E."/>
            <person name="Bellgard M.I."/>
        </authorList>
    </citation>
    <scope>NUCLEOTIDE SEQUENCE</scope>
    <source>
        <tissue evidence="1">Shoot tissue taken approximately 20 cm above the soil surface</tissue>
    </source>
</reference>
<protein>
    <submittedName>
        <fullName evidence="1">Uncharacterized protein</fullName>
    </submittedName>
</protein>
<reference evidence="1" key="1">
    <citation type="submission" date="2014-09" db="EMBL/GenBank/DDBJ databases">
        <authorList>
            <person name="Magalhaes I.L.F."/>
            <person name="Oliveira U."/>
            <person name="Santos F.R."/>
            <person name="Vidigal T.H.D.A."/>
            <person name="Brescovit A.D."/>
            <person name="Santos A.J."/>
        </authorList>
    </citation>
    <scope>NUCLEOTIDE SEQUENCE</scope>
    <source>
        <tissue evidence="1">Shoot tissue taken approximately 20 cm above the soil surface</tissue>
    </source>
</reference>
<sequence length="55" mass="6276">MYSTSKRPRLASQHSRTYSGVPFMQILFNWNPAMPHLVATCTFSRGNFPSRTSLV</sequence>
<accession>A0A0A9DCI5</accession>